<name>A0AAV7R7H3_PLEWA</name>
<proteinExistence type="predicted"/>
<gene>
    <name evidence="1" type="ORF">NDU88_001306</name>
</gene>
<sequence length="76" mass="8493">MLGSPPGLALVSSFPPDIFRPRHPHRVLPYTHPKGVNYLPLPSVPRKWQGIGRCCNRFRVGRGSVSPSPARRVRLV</sequence>
<keyword evidence="2" id="KW-1185">Reference proteome</keyword>
<comment type="caution">
    <text evidence="1">The sequence shown here is derived from an EMBL/GenBank/DDBJ whole genome shotgun (WGS) entry which is preliminary data.</text>
</comment>
<protein>
    <submittedName>
        <fullName evidence="1">Uncharacterized protein</fullName>
    </submittedName>
</protein>
<dbReference type="AlphaFoldDB" id="A0AAV7R7H3"/>
<organism evidence="1 2">
    <name type="scientific">Pleurodeles waltl</name>
    <name type="common">Iberian ribbed newt</name>
    <dbReference type="NCBI Taxonomy" id="8319"/>
    <lineage>
        <taxon>Eukaryota</taxon>
        <taxon>Metazoa</taxon>
        <taxon>Chordata</taxon>
        <taxon>Craniata</taxon>
        <taxon>Vertebrata</taxon>
        <taxon>Euteleostomi</taxon>
        <taxon>Amphibia</taxon>
        <taxon>Batrachia</taxon>
        <taxon>Caudata</taxon>
        <taxon>Salamandroidea</taxon>
        <taxon>Salamandridae</taxon>
        <taxon>Pleurodelinae</taxon>
        <taxon>Pleurodeles</taxon>
    </lineage>
</organism>
<evidence type="ECO:0000313" key="2">
    <source>
        <dbReference type="Proteomes" id="UP001066276"/>
    </source>
</evidence>
<reference evidence="1" key="1">
    <citation type="journal article" date="2022" name="bioRxiv">
        <title>Sequencing and chromosome-scale assembly of the giantPleurodeles waltlgenome.</title>
        <authorList>
            <person name="Brown T."/>
            <person name="Elewa A."/>
            <person name="Iarovenko S."/>
            <person name="Subramanian E."/>
            <person name="Araus A.J."/>
            <person name="Petzold A."/>
            <person name="Susuki M."/>
            <person name="Suzuki K.-i.T."/>
            <person name="Hayashi T."/>
            <person name="Toyoda A."/>
            <person name="Oliveira C."/>
            <person name="Osipova E."/>
            <person name="Leigh N.D."/>
            <person name="Simon A."/>
            <person name="Yun M.H."/>
        </authorList>
    </citation>
    <scope>NUCLEOTIDE SEQUENCE</scope>
    <source>
        <strain evidence="1">20211129_DDA</strain>
        <tissue evidence="1">Liver</tissue>
    </source>
</reference>
<evidence type="ECO:0000313" key="1">
    <source>
        <dbReference type="EMBL" id="KAJ1148471.1"/>
    </source>
</evidence>
<accession>A0AAV7R7H3</accession>
<dbReference type="EMBL" id="JANPWB010000009">
    <property type="protein sequence ID" value="KAJ1148471.1"/>
    <property type="molecule type" value="Genomic_DNA"/>
</dbReference>
<dbReference type="Proteomes" id="UP001066276">
    <property type="component" value="Chromosome 5"/>
</dbReference>